<dbReference type="InterPro" id="IPR016677">
    <property type="entry name" value="UCP016817_carboligase"/>
</dbReference>
<protein>
    <recommendedName>
        <fullName evidence="2">ATP-grasp domain-containing protein</fullName>
    </recommendedName>
</protein>
<dbReference type="Proteomes" id="UP000036902">
    <property type="component" value="Chromosome"/>
</dbReference>
<name>A0A127KAL7_9RHOO</name>
<proteinExistence type="predicted"/>
<evidence type="ECO:0000259" key="2">
    <source>
        <dbReference type="PROSITE" id="PS50975"/>
    </source>
</evidence>
<dbReference type="GO" id="GO:0005524">
    <property type="term" value="F:ATP binding"/>
    <property type="evidence" value="ECO:0007669"/>
    <property type="project" value="UniProtKB-UniRule"/>
</dbReference>
<evidence type="ECO:0000313" key="4">
    <source>
        <dbReference type="Proteomes" id="UP000036902"/>
    </source>
</evidence>
<dbReference type="EMBL" id="CP014646">
    <property type="protein sequence ID" value="AMO39009.1"/>
    <property type="molecule type" value="Genomic_DNA"/>
</dbReference>
<dbReference type="PROSITE" id="PS50975">
    <property type="entry name" value="ATP_GRASP"/>
    <property type="match status" value="1"/>
</dbReference>
<organism evidence="3 4">
    <name type="scientific">Thauera humireducens</name>
    <dbReference type="NCBI Taxonomy" id="1134435"/>
    <lineage>
        <taxon>Bacteria</taxon>
        <taxon>Pseudomonadati</taxon>
        <taxon>Pseudomonadota</taxon>
        <taxon>Betaproteobacteria</taxon>
        <taxon>Rhodocyclales</taxon>
        <taxon>Zoogloeaceae</taxon>
        <taxon>Thauera</taxon>
    </lineage>
</organism>
<reference evidence="4" key="1">
    <citation type="submission" date="2016-03" db="EMBL/GenBank/DDBJ databases">
        <authorList>
            <person name="Ma C."/>
            <person name="Zhou S."/>
            <person name="Yang G."/>
        </authorList>
    </citation>
    <scope>NUCLEOTIDE SEQUENCE [LARGE SCALE GENOMIC DNA]</scope>
    <source>
        <strain evidence="4">SgZ-1</strain>
    </source>
</reference>
<gene>
    <name evidence="3" type="ORF">AC731_004825</name>
</gene>
<evidence type="ECO:0000256" key="1">
    <source>
        <dbReference type="PROSITE-ProRule" id="PRU00409"/>
    </source>
</evidence>
<dbReference type="InterPro" id="IPR011761">
    <property type="entry name" value="ATP-grasp"/>
</dbReference>
<keyword evidence="4" id="KW-1185">Reference proteome</keyword>
<keyword evidence="1" id="KW-0067">ATP-binding</keyword>
<dbReference type="InterPro" id="IPR003806">
    <property type="entry name" value="ATP-grasp_PylC-type"/>
</dbReference>
<dbReference type="SUPFAM" id="SSF56059">
    <property type="entry name" value="Glutathione synthetase ATP-binding domain-like"/>
    <property type="match status" value="1"/>
</dbReference>
<accession>A0A127KAL7</accession>
<feature type="domain" description="ATP-grasp" evidence="2">
    <location>
        <begin position="210"/>
        <end position="282"/>
    </location>
</feature>
<keyword evidence="1" id="KW-0547">Nucleotide-binding</keyword>
<dbReference type="STRING" id="1134435.AC731_004825"/>
<dbReference type="KEGG" id="thu:AC731_004825"/>
<dbReference type="Gene3D" id="3.30.470.20">
    <property type="entry name" value="ATP-grasp fold, B domain"/>
    <property type="match status" value="1"/>
</dbReference>
<dbReference type="PIRSF" id="PIRSF016817">
    <property type="entry name" value="UCP016817_carboligase"/>
    <property type="match status" value="1"/>
</dbReference>
<sequence length="376" mass="39009">MIAATSARLLAEAARASGFEVIAIDVFGDVDTRAAARTWMPLGIPGRLAPEEGRLVAALRQCATPPRPVGWIAGSGFESAPGLLATGAGVLPLLGNLPGTVTQVRDPDDFFAALHRLGIPAPEISLALPADPVGWLFKDAHACGGWHIRPAGRAPAGRGPGAYFQREEAGTAMSALFLANGASALIIGFARQIVAPLGRRPYVYRGCVGPVTLPPPHAGQVANAVSALTRHYGLRGLNGIDFLFGADGIRVLELNPRPTASLALFNDVLAGGLLAAHVDACLHGHLPAADALSPSTRVRGSEVVFAPRRGRVTPALADWLAAQADCHDLPAAGTPVARHDPMCSITCEGSAPEEVRARLSARCEAILSQLNRAAPT</sequence>
<dbReference type="AlphaFoldDB" id="A0A127KAL7"/>
<dbReference type="Pfam" id="PF02655">
    <property type="entry name" value="ATP-grasp_3"/>
    <property type="match status" value="1"/>
</dbReference>
<evidence type="ECO:0000313" key="3">
    <source>
        <dbReference type="EMBL" id="AMO39009.1"/>
    </source>
</evidence>
<dbReference type="GO" id="GO:0046872">
    <property type="term" value="F:metal ion binding"/>
    <property type="evidence" value="ECO:0007669"/>
    <property type="project" value="InterPro"/>
</dbReference>